<dbReference type="Proteomes" id="UP001649230">
    <property type="component" value="Chromosome"/>
</dbReference>
<proteinExistence type="predicted"/>
<reference evidence="2 3" key="1">
    <citation type="journal article" date="2024" name="Int. J. Syst. Evol. Microbiol.">
        <title>Paenibacillus hexagrammi sp. nov., a novel bacterium isolated from the gut content of Hexagrammos agrammus.</title>
        <authorList>
            <person name="Jung H.K."/>
            <person name="Kim D.G."/>
            <person name="Zin H."/>
            <person name="Park J."/>
            <person name="Jung H."/>
            <person name="Kim Y.O."/>
            <person name="Kong H.J."/>
            <person name="Kim J.W."/>
            <person name="Kim Y.S."/>
        </authorList>
    </citation>
    <scope>NUCLEOTIDE SEQUENCE [LARGE SCALE GENOMIC DNA]</scope>
    <source>
        <strain evidence="2 3">YPD9-1</strain>
    </source>
</reference>
<dbReference type="EMBL" id="CP090978">
    <property type="protein sequence ID" value="UJF35190.1"/>
    <property type="molecule type" value="Genomic_DNA"/>
</dbReference>
<sequence length="253" mass="27691">MIRTTMKTWCSILLCCTLASGVSLPALFIQTAEAKAPSFYSGLESKDGTLPAWVNESEASENVNDVQSQITNEKRQSGAQSLLFSGISTSVNHAAVYNKVFDVNIDVNDDTTLSYWVYPQSEENSRSVAVDLAFEDGTYLHNYDALDQHGVQLQAKEQGEDGALTLDTWNFVTSKIGSAVSGKTIKRILVTYERVGRAGSYKAFFDELQIRNADFDPTLYADPLLGSQNNKLDIIGFGGNRGNTFPGQWCPSG</sequence>
<evidence type="ECO:0000256" key="1">
    <source>
        <dbReference type="SAM" id="SignalP"/>
    </source>
</evidence>
<gene>
    <name evidence="2" type="ORF">L0M14_08725</name>
</gene>
<feature type="signal peptide" evidence="1">
    <location>
        <begin position="1"/>
        <end position="25"/>
    </location>
</feature>
<organism evidence="2 3">
    <name type="scientific">Paenibacillus hexagrammi</name>
    <dbReference type="NCBI Taxonomy" id="2908839"/>
    <lineage>
        <taxon>Bacteria</taxon>
        <taxon>Bacillati</taxon>
        <taxon>Bacillota</taxon>
        <taxon>Bacilli</taxon>
        <taxon>Bacillales</taxon>
        <taxon>Paenibacillaceae</taxon>
        <taxon>Paenibacillus</taxon>
    </lineage>
</organism>
<dbReference type="Gene3D" id="2.60.120.260">
    <property type="entry name" value="Galactose-binding domain-like"/>
    <property type="match status" value="1"/>
</dbReference>
<accession>A0ABY3SP37</accession>
<evidence type="ECO:0000313" key="2">
    <source>
        <dbReference type="EMBL" id="UJF35190.1"/>
    </source>
</evidence>
<dbReference type="RefSeq" id="WP_235121760.1">
    <property type="nucleotide sequence ID" value="NZ_CP090978.1"/>
</dbReference>
<keyword evidence="3" id="KW-1185">Reference proteome</keyword>
<protein>
    <submittedName>
        <fullName evidence="2">Uncharacterized protein</fullName>
    </submittedName>
</protein>
<name>A0ABY3SP37_9BACL</name>
<evidence type="ECO:0000313" key="3">
    <source>
        <dbReference type="Proteomes" id="UP001649230"/>
    </source>
</evidence>
<feature type="chain" id="PRO_5047468790" evidence="1">
    <location>
        <begin position="26"/>
        <end position="253"/>
    </location>
</feature>
<keyword evidence="1" id="KW-0732">Signal</keyword>